<evidence type="ECO:0000313" key="2">
    <source>
        <dbReference type="Proteomes" id="UP000037904"/>
    </source>
</evidence>
<evidence type="ECO:0000313" key="1">
    <source>
        <dbReference type="EMBL" id="KPA45202.1"/>
    </source>
</evidence>
<keyword evidence="2" id="KW-1185">Reference proteome</keyword>
<organism evidence="1 2">
    <name type="scientific">Fusarium langsethiae</name>
    <dbReference type="NCBI Taxonomy" id="179993"/>
    <lineage>
        <taxon>Eukaryota</taxon>
        <taxon>Fungi</taxon>
        <taxon>Dikarya</taxon>
        <taxon>Ascomycota</taxon>
        <taxon>Pezizomycotina</taxon>
        <taxon>Sordariomycetes</taxon>
        <taxon>Hypocreomycetidae</taxon>
        <taxon>Hypocreales</taxon>
        <taxon>Nectriaceae</taxon>
        <taxon>Fusarium</taxon>
    </lineage>
</organism>
<reference evidence="1 2" key="1">
    <citation type="submission" date="2015-04" db="EMBL/GenBank/DDBJ databases">
        <title>The draft genome sequence of Fusarium langsethiae, a T-2/HT-2 mycotoxin producer.</title>
        <authorList>
            <person name="Lysoe E."/>
            <person name="Divon H.H."/>
            <person name="Terzi V."/>
            <person name="Orru L."/>
            <person name="Lamontanara A."/>
            <person name="Kolseth A.-K."/>
            <person name="Frandsen R.J."/>
            <person name="Nielsen K."/>
            <person name="Thrane U."/>
        </authorList>
    </citation>
    <scope>NUCLEOTIDE SEQUENCE [LARGE SCALE GENOMIC DNA]</scope>
    <source>
        <strain evidence="1 2">Fl201059</strain>
    </source>
</reference>
<dbReference type="AlphaFoldDB" id="A0A0M9F3G0"/>
<gene>
    <name evidence="1" type="ORF">FLAG1_01866</name>
</gene>
<dbReference type="EMBL" id="JXCE01000016">
    <property type="protein sequence ID" value="KPA45202.1"/>
    <property type="molecule type" value="Genomic_DNA"/>
</dbReference>
<proteinExistence type="predicted"/>
<accession>A0A0M9F3G0</accession>
<protein>
    <submittedName>
        <fullName evidence="1">Uncharacterized protein</fullName>
    </submittedName>
</protein>
<dbReference type="OrthoDB" id="4970409at2759"/>
<name>A0A0M9F3G0_FUSLA</name>
<dbReference type="Proteomes" id="UP000037904">
    <property type="component" value="Unassembled WGS sequence"/>
</dbReference>
<sequence>MCKEIFSAYAPCAHWVYEGKVKCNSAESLVGIFKELLEKGCEPRTYMQIVVDWCPECKVGFAKIINTLRGVVPAGYRRLWDSRLMARYWAIKSQLRCSWAVDAETVGYQAFSSRDEIEYVPSDKFDVDGERQDGYWELQALDNEVHRLQPDFVWIKDGPCGPCSKLHDQLYLCKRALELTEEKARNHGRAV</sequence>
<comment type="caution">
    <text evidence="1">The sequence shown here is derived from an EMBL/GenBank/DDBJ whole genome shotgun (WGS) entry which is preliminary data.</text>
</comment>